<protein>
    <submittedName>
        <fullName evidence="1">Uncharacterized protein</fullName>
    </submittedName>
</protein>
<evidence type="ECO:0000313" key="1">
    <source>
        <dbReference type="EMBL" id="CDW18164.1"/>
    </source>
</evidence>
<proteinExistence type="predicted"/>
<sequence>MMLVLVASNRKPMNPVWFPLGYRLKADEYVIIQYTEVLPWIPSIVGNYPWVLQQDGTVDHTANKTQKWL</sequence>
<organism evidence="1">
    <name type="scientific">Lepeophtheirus salmonis</name>
    <name type="common">Salmon louse</name>
    <name type="synonym">Caligus salmonis</name>
    <dbReference type="NCBI Taxonomy" id="72036"/>
    <lineage>
        <taxon>Eukaryota</taxon>
        <taxon>Metazoa</taxon>
        <taxon>Ecdysozoa</taxon>
        <taxon>Arthropoda</taxon>
        <taxon>Crustacea</taxon>
        <taxon>Multicrustacea</taxon>
        <taxon>Hexanauplia</taxon>
        <taxon>Copepoda</taxon>
        <taxon>Siphonostomatoida</taxon>
        <taxon>Caligidae</taxon>
        <taxon>Lepeophtheirus</taxon>
    </lineage>
</organism>
<accession>A0A0K2SWM6</accession>
<reference evidence="1" key="1">
    <citation type="submission" date="2014-05" db="EMBL/GenBank/DDBJ databases">
        <authorList>
            <person name="Chronopoulou M."/>
        </authorList>
    </citation>
    <scope>NUCLEOTIDE SEQUENCE</scope>
    <source>
        <tissue evidence="1">Whole organism</tissue>
    </source>
</reference>
<name>A0A0K2SWM6_LEPSM</name>
<dbReference type="EMBL" id="HACA01000803">
    <property type="protein sequence ID" value="CDW18164.1"/>
    <property type="molecule type" value="Transcribed_RNA"/>
</dbReference>
<dbReference type="AlphaFoldDB" id="A0A0K2SWM6"/>